<reference evidence="3" key="1">
    <citation type="submission" date="2020-05" db="EMBL/GenBank/DDBJ databases">
        <authorList>
            <person name="Chiriac C."/>
            <person name="Salcher M."/>
            <person name="Ghai R."/>
            <person name="Kavagutti S V."/>
        </authorList>
    </citation>
    <scope>NUCLEOTIDE SEQUENCE</scope>
</reference>
<evidence type="ECO:0000313" key="6">
    <source>
        <dbReference type="EMBL" id="CAB5045898.1"/>
    </source>
</evidence>
<dbReference type="EMBL" id="CAFBNZ010000079">
    <property type="protein sequence ID" value="CAB4970403.1"/>
    <property type="molecule type" value="Genomic_DNA"/>
</dbReference>
<dbReference type="EMBL" id="CAEZSL010000035">
    <property type="protein sequence ID" value="CAB4537449.1"/>
    <property type="molecule type" value="Genomic_DNA"/>
</dbReference>
<dbReference type="SUPFAM" id="SSF46689">
    <property type="entry name" value="Homeodomain-like"/>
    <property type="match status" value="1"/>
</dbReference>
<protein>
    <submittedName>
        <fullName evidence="3">Unannotated protein</fullName>
    </submittedName>
</protein>
<evidence type="ECO:0000256" key="1">
    <source>
        <dbReference type="SAM" id="MobiDB-lite"/>
    </source>
</evidence>
<gene>
    <name evidence="2" type="ORF">UFOPK1421_00450</name>
    <name evidence="3" type="ORF">UFOPK1820_00232</name>
    <name evidence="4" type="ORF">UFOPK2921_00534</name>
    <name evidence="5" type="ORF">UFOPK3889_00544</name>
    <name evidence="6" type="ORF">UFOPK4275_00291</name>
    <name evidence="7" type="ORF">UFOPK4422_00243</name>
</gene>
<name>A0A6J6FUU3_9ZZZZ</name>
<evidence type="ECO:0000313" key="4">
    <source>
        <dbReference type="EMBL" id="CAB4775870.1"/>
    </source>
</evidence>
<feature type="region of interest" description="Disordered" evidence="1">
    <location>
        <begin position="1"/>
        <end position="33"/>
    </location>
</feature>
<proteinExistence type="predicted"/>
<dbReference type="EMBL" id="CAFBRX010000013">
    <property type="protein sequence ID" value="CAB5112518.1"/>
    <property type="molecule type" value="Genomic_DNA"/>
</dbReference>
<organism evidence="3">
    <name type="scientific">freshwater metagenome</name>
    <dbReference type="NCBI Taxonomy" id="449393"/>
    <lineage>
        <taxon>unclassified sequences</taxon>
        <taxon>metagenomes</taxon>
        <taxon>ecological metagenomes</taxon>
    </lineage>
</organism>
<evidence type="ECO:0000313" key="5">
    <source>
        <dbReference type="EMBL" id="CAB4970403.1"/>
    </source>
</evidence>
<sequence length="216" mass="24125">MPANTTTATDRISPTQGDDSSSSFQTDGRRERGNRNKAAVVAALLDLYAQGEIQPPAARIAEIAKVSERSVFRYFDDMEDLSAFAVELQWSRVKDLYENLVADGNFSERLAAIVEQRLHLYDKVESVYQVAVLAARKNTVVASALKKRRSILRHQTMKQFAQELDNHPDSANARRILDFTLSLENVDYLKSAMGLSSAKSSETLHAAVSILFHLQH</sequence>
<dbReference type="Gene3D" id="1.10.357.10">
    <property type="entry name" value="Tetracycline Repressor, domain 2"/>
    <property type="match status" value="1"/>
</dbReference>
<dbReference type="AlphaFoldDB" id="A0A6J6FUU3"/>
<dbReference type="EMBL" id="CAEZUK010000022">
    <property type="protein sequence ID" value="CAB4592501.1"/>
    <property type="molecule type" value="Genomic_DNA"/>
</dbReference>
<accession>A0A6J6FUU3</accession>
<dbReference type="EMBL" id="CAEZZV010000050">
    <property type="protein sequence ID" value="CAB4775870.1"/>
    <property type="molecule type" value="Genomic_DNA"/>
</dbReference>
<evidence type="ECO:0000313" key="3">
    <source>
        <dbReference type="EMBL" id="CAB4592501.1"/>
    </source>
</evidence>
<dbReference type="EMBL" id="CAFBQJ010000032">
    <property type="protein sequence ID" value="CAB5045898.1"/>
    <property type="molecule type" value="Genomic_DNA"/>
</dbReference>
<evidence type="ECO:0000313" key="7">
    <source>
        <dbReference type="EMBL" id="CAB5112518.1"/>
    </source>
</evidence>
<evidence type="ECO:0000313" key="2">
    <source>
        <dbReference type="EMBL" id="CAB4537449.1"/>
    </source>
</evidence>
<feature type="compositionally biased region" description="Polar residues" evidence="1">
    <location>
        <begin position="1"/>
        <end position="26"/>
    </location>
</feature>
<dbReference type="InterPro" id="IPR009057">
    <property type="entry name" value="Homeodomain-like_sf"/>
</dbReference>